<dbReference type="EMBL" id="BLXT01007928">
    <property type="protein sequence ID" value="GFO44129.1"/>
    <property type="molecule type" value="Genomic_DNA"/>
</dbReference>
<name>A0AAV4DJC5_9GAST</name>
<keyword evidence="2" id="KW-1185">Reference proteome</keyword>
<protein>
    <submittedName>
        <fullName evidence="1">Sodium- and chloride-dependent betaine transporter</fullName>
    </submittedName>
</protein>
<evidence type="ECO:0000313" key="1">
    <source>
        <dbReference type="EMBL" id="GFO44129.1"/>
    </source>
</evidence>
<reference evidence="1 2" key="1">
    <citation type="journal article" date="2021" name="Elife">
        <title>Chloroplast acquisition without the gene transfer in kleptoplastic sea slugs, Plakobranchus ocellatus.</title>
        <authorList>
            <person name="Maeda T."/>
            <person name="Takahashi S."/>
            <person name="Yoshida T."/>
            <person name="Shimamura S."/>
            <person name="Takaki Y."/>
            <person name="Nagai Y."/>
            <person name="Toyoda A."/>
            <person name="Suzuki Y."/>
            <person name="Arimoto A."/>
            <person name="Ishii H."/>
            <person name="Satoh N."/>
            <person name="Nishiyama T."/>
            <person name="Hasebe M."/>
            <person name="Maruyama T."/>
            <person name="Minagawa J."/>
            <person name="Obokata J."/>
            <person name="Shigenobu S."/>
        </authorList>
    </citation>
    <scope>NUCLEOTIDE SEQUENCE [LARGE SCALE GENOMIC DNA]</scope>
</reference>
<dbReference type="AlphaFoldDB" id="A0AAV4DJC5"/>
<accession>A0AAV4DJC5</accession>
<evidence type="ECO:0000313" key="2">
    <source>
        <dbReference type="Proteomes" id="UP000735302"/>
    </source>
</evidence>
<organism evidence="1 2">
    <name type="scientific">Plakobranchus ocellatus</name>
    <dbReference type="NCBI Taxonomy" id="259542"/>
    <lineage>
        <taxon>Eukaryota</taxon>
        <taxon>Metazoa</taxon>
        <taxon>Spiralia</taxon>
        <taxon>Lophotrochozoa</taxon>
        <taxon>Mollusca</taxon>
        <taxon>Gastropoda</taxon>
        <taxon>Heterobranchia</taxon>
        <taxon>Euthyneura</taxon>
        <taxon>Panpulmonata</taxon>
        <taxon>Sacoglossa</taxon>
        <taxon>Placobranchoidea</taxon>
        <taxon>Plakobranchidae</taxon>
        <taxon>Plakobranchus</taxon>
    </lineage>
</organism>
<sequence>MLKILEKEHQLLQKLTTSDYILDVHIQLKRHVTQIGEDNKPAKHTSQTVANTNDQRVALIVKNRDNADLIRETDPLTNNTRISAASPAMPPVGSLQLLHLKYMYHQYQQQKHLSQLYRQQHKLRPHQHNCQQSYHEHHQQQQQQNCNSTAITMSPAKPATTSIIAIASINVSTFIRKYNEAPA</sequence>
<proteinExistence type="predicted"/>
<comment type="caution">
    <text evidence="1">The sequence shown here is derived from an EMBL/GenBank/DDBJ whole genome shotgun (WGS) entry which is preliminary data.</text>
</comment>
<dbReference type="Proteomes" id="UP000735302">
    <property type="component" value="Unassembled WGS sequence"/>
</dbReference>
<gene>
    <name evidence="1" type="ORF">PoB_007063400</name>
</gene>